<dbReference type="RefSeq" id="WP_344087695.1">
    <property type="nucleotide sequence ID" value="NZ_BAAALS010000039.1"/>
</dbReference>
<evidence type="ECO:0000256" key="1">
    <source>
        <dbReference type="ARBA" id="ARBA00023125"/>
    </source>
</evidence>
<dbReference type="PRINTS" id="PR00038">
    <property type="entry name" value="HTHLUXR"/>
</dbReference>
<dbReference type="PROSITE" id="PS50043">
    <property type="entry name" value="HTH_LUXR_2"/>
    <property type="match status" value="1"/>
</dbReference>
<feature type="domain" description="HTH luxR-type" evidence="2">
    <location>
        <begin position="175"/>
        <end position="240"/>
    </location>
</feature>
<dbReference type="Proteomes" id="UP001500655">
    <property type="component" value="Unassembled WGS sequence"/>
</dbReference>
<dbReference type="EMBL" id="BAAALS010000039">
    <property type="protein sequence ID" value="GAA1774540.1"/>
    <property type="molecule type" value="Genomic_DNA"/>
</dbReference>
<dbReference type="SUPFAM" id="SSF46894">
    <property type="entry name" value="C-terminal effector domain of the bipartite response regulators"/>
    <property type="match status" value="1"/>
</dbReference>
<gene>
    <name evidence="3" type="ORF">GCM10009681_52630</name>
</gene>
<accession>A0ABP4XGD1</accession>
<sequence>MESASQHRGARIVPLLAAHRENRTVTVRAALPGDVLLISQDPGPLTSALGSAAMVRSVRAVSTVAAAAGLRASLIVLHTNTPAEHTRQVLRARRGTPVLVVVRQFQPAEVIATLRAGALSFLIEGHFTRADLAGAVAGTLHGHSHLSGAALTAMVHQLRDPVAALAEAPAMTGRERSSTAALSRREREVIDLLAAGRSNTDIAEALTLAEKTVRNHVTRIYRKLGVRNRREAIRHWHTHGV</sequence>
<name>A0ABP4XGD1_9ACTN</name>
<dbReference type="SMART" id="SM00421">
    <property type="entry name" value="HTH_LUXR"/>
    <property type="match status" value="1"/>
</dbReference>
<organism evidence="3 4">
    <name type="scientific">Luedemannella helvata</name>
    <dbReference type="NCBI Taxonomy" id="349315"/>
    <lineage>
        <taxon>Bacteria</taxon>
        <taxon>Bacillati</taxon>
        <taxon>Actinomycetota</taxon>
        <taxon>Actinomycetes</taxon>
        <taxon>Micromonosporales</taxon>
        <taxon>Micromonosporaceae</taxon>
        <taxon>Luedemannella</taxon>
    </lineage>
</organism>
<evidence type="ECO:0000259" key="2">
    <source>
        <dbReference type="PROSITE" id="PS50043"/>
    </source>
</evidence>
<reference evidence="4" key="1">
    <citation type="journal article" date="2019" name="Int. J. Syst. Evol. Microbiol.">
        <title>The Global Catalogue of Microorganisms (GCM) 10K type strain sequencing project: providing services to taxonomists for standard genome sequencing and annotation.</title>
        <authorList>
            <consortium name="The Broad Institute Genomics Platform"/>
            <consortium name="The Broad Institute Genome Sequencing Center for Infectious Disease"/>
            <person name="Wu L."/>
            <person name="Ma J."/>
        </authorList>
    </citation>
    <scope>NUCLEOTIDE SEQUENCE [LARGE SCALE GENOMIC DNA]</scope>
    <source>
        <strain evidence="4">JCM 13249</strain>
    </source>
</reference>
<keyword evidence="4" id="KW-1185">Reference proteome</keyword>
<comment type="caution">
    <text evidence="3">The sequence shown here is derived from an EMBL/GenBank/DDBJ whole genome shotgun (WGS) entry which is preliminary data.</text>
</comment>
<dbReference type="InterPro" id="IPR000792">
    <property type="entry name" value="Tscrpt_reg_LuxR_C"/>
</dbReference>
<dbReference type="InterPro" id="IPR016032">
    <property type="entry name" value="Sig_transdc_resp-reg_C-effctor"/>
</dbReference>
<proteinExistence type="predicted"/>
<evidence type="ECO:0000313" key="4">
    <source>
        <dbReference type="Proteomes" id="UP001500655"/>
    </source>
</evidence>
<dbReference type="CDD" id="cd06170">
    <property type="entry name" value="LuxR_C_like"/>
    <property type="match status" value="1"/>
</dbReference>
<dbReference type="PROSITE" id="PS00622">
    <property type="entry name" value="HTH_LUXR_1"/>
    <property type="match status" value="1"/>
</dbReference>
<keyword evidence="1" id="KW-0238">DNA-binding</keyword>
<dbReference type="PANTHER" id="PTHR43214">
    <property type="entry name" value="TWO-COMPONENT RESPONSE REGULATOR"/>
    <property type="match status" value="1"/>
</dbReference>
<dbReference type="Pfam" id="PF00196">
    <property type="entry name" value="GerE"/>
    <property type="match status" value="1"/>
</dbReference>
<evidence type="ECO:0000313" key="3">
    <source>
        <dbReference type="EMBL" id="GAA1774540.1"/>
    </source>
</evidence>
<protein>
    <recommendedName>
        <fullName evidence="2">HTH luxR-type domain-containing protein</fullName>
    </recommendedName>
</protein>
<dbReference type="InterPro" id="IPR039420">
    <property type="entry name" value="WalR-like"/>
</dbReference>
<dbReference type="Gene3D" id="3.40.50.2300">
    <property type="match status" value="1"/>
</dbReference>